<keyword evidence="3 5" id="KW-0378">Hydrolase</keyword>
<dbReference type="InterPro" id="IPR015991">
    <property type="entry name" value="TatD/YcfH-like"/>
</dbReference>
<dbReference type="InterPro" id="IPR032466">
    <property type="entry name" value="Metal_Hydrolase"/>
</dbReference>
<comment type="caution">
    <text evidence="5">The sequence shown here is derived from an EMBL/GenBank/DDBJ whole genome shotgun (WGS) entry which is preliminary data.</text>
</comment>
<reference evidence="6 7" key="2">
    <citation type="submission" date="2014-07" db="EMBL/GenBank/DDBJ databases">
        <title>Porphyromonadaceae bacterium OUH 334697 = ATCC BAA-2682 = DSM 28341 draft genome.</title>
        <authorList>
            <person name="Sydenham T.V."/>
            <person name="Hasman H."/>
            <person name="Justesen U.S."/>
        </authorList>
    </citation>
    <scope>NUCLEOTIDE SEQUENCE [LARGE SCALE GENOMIC DNA]</scope>
    <source>
        <strain evidence="6 7">OUH 334697</strain>
    </source>
</reference>
<dbReference type="PIRSF" id="PIRSF005902">
    <property type="entry name" value="DNase_TatD"/>
    <property type="match status" value="1"/>
</dbReference>
<dbReference type="RefSeq" id="WP_041503094.1">
    <property type="nucleotide sequence ID" value="NZ_JPIT01000018.1"/>
</dbReference>
<dbReference type="GO" id="GO:0046872">
    <property type="term" value="F:metal ion binding"/>
    <property type="evidence" value="ECO:0007669"/>
    <property type="project" value="UniProtKB-KW"/>
</dbReference>
<dbReference type="GO" id="GO:0004536">
    <property type="term" value="F:DNA nuclease activity"/>
    <property type="evidence" value="ECO:0007669"/>
    <property type="project" value="InterPro"/>
</dbReference>
<dbReference type="AlphaFoldDB" id="A0A0C3M8I6"/>
<evidence type="ECO:0000256" key="2">
    <source>
        <dbReference type="ARBA" id="ARBA00022723"/>
    </source>
</evidence>
<reference evidence="5 8" key="1">
    <citation type="submission" date="2014-07" db="EMBL/GenBank/DDBJ databases">
        <title>Porphyromonadaceae bacterium OUH 308042 = ATCC BAA-2681 = DSM 28342 draft genome.</title>
        <authorList>
            <person name="Sydenham T.V."/>
            <person name="Hasman H."/>
            <person name="Justensen U.S."/>
        </authorList>
    </citation>
    <scope>NUCLEOTIDE SEQUENCE [LARGE SCALE GENOMIC DNA]</scope>
    <source>
        <strain evidence="5 8">OUH 308042</strain>
    </source>
</reference>
<keyword evidence="2 4" id="KW-0479">Metal-binding</keyword>
<evidence type="ECO:0000256" key="1">
    <source>
        <dbReference type="ARBA" id="ARBA00009275"/>
    </source>
</evidence>
<name>A0A0C3M8I6_9PORP</name>
<dbReference type="EMBL" id="JPIU01000049">
    <property type="protein sequence ID" value="KIO42753.1"/>
    <property type="molecule type" value="Genomic_DNA"/>
</dbReference>
<evidence type="ECO:0000313" key="8">
    <source>
        <dbReference type="Proteomes" id="UP000031980"/>
    </source>
</evidence>
<accession>A0A0C3M8I6</accession>
<dbReference type="GO" id="GO:0005829">
    <property type="term" value="C:cytosol"/>
    <property type="evidence" value="ECO:0007669"/>
    <property type="project" value="TreeGrafter"/>
</dbReference>
<gene>
    <name evidence="5" type="ORF">BA92_12820</name>
    <name evidence="6" type="ORF">IE90_06730</name>
</gene>
<sequence>MFIDTHSHIYAEEFEADRDQVVERALSADVKYIILPDIDRTTRSSMLTLAEQYPRIMLPLLGVHPTSVNASYKEEYAAFEKLLGKYTIYGIGECGIDLYWDKTYYKEQIEVFERQLNIAREMNLPVIIHSRESLSEIFTVLKRQHYNMKGILHCFPGNTEDAKRAVDLGFLLGIGGVVTYKNSLMAEVVKEIGTDHLVLETDAPYLTPVPYRGKRNESSYIPYIAAKIAEILGVDVKKIETTTSNNATNLFNLHSERCE</sequence>
<feature type="binding site" evidence="4">
    <location>
        <position position="8"/>
    </location>
    <ligand>
        <name>a divalent metal cation</name>
        <dbReference type="ChEBI" id="CHEBI:60240"/>
        <label>1</label>
    </ligand>
</feature>
<protein>
    <submittedName>
        <fullName evidence="5">Hydrolase TatD</fullName>
    </submittedName>
</protein>
<feature type="binding site" evidence="4">
    <location>
        <position position="202"/>
    </location>
    <ligand>
        <name>a divalent metal cation</name>
        <dbReference type="ChEBI" id="CHEBI:60240"/>
        <label>1</label>
    </ligand>
</feature>
<feature type="binding site" evidence="4">
    <location>
        <position position="93"/>
    </location>
    <ligand>
        <name>a divalent metal cation</name>
        <dbReference type="ChEBI" id="CHEBI:60240"/>
        <label>1</label>
    </ligand>
</feature>
<dbReference type="FunFam" id="3.20.20.140:FF:000005">
    <property type="entry name" value="TatD family hydrolase"/>
    <property type="match status" value="1"/>
</dbReference>
<dbReference type="SUPFAM" id="SSF51556">
    <property type="entry name" value="Metallo-dependent hydrolases"/>
    <property type="match status" value="1"/>
</dbReference>
<dbReference type="PANTHER" id="PTHR46124:SF4">
    <property type="entry name" value="HYDROLASE TATD"/>
    <property type="match status" value="1"/>
</dbReference>
<dbReference type="InterPro" id="IPR001130">
    <property type="entry name" value="TatD-like"/>
</dbReference>
<feature type="binding site" evidence="4">
    <location>
        <position position="153"/>
    </location>
    <ligand>
        <name>a divalent metal cation</name>
        <dbReference type="ChEBI" id="CHEBI:60240"/>
        <label>2</label>
    </ligand>
</feature>
<organism evidence="5 8">
    <name type="scientific">Sanguibacteroides justesenii</name>
    <dbReference type="NCBI Taxonomy" id="1547597"/>
    <lineage>
        <taxon>Bacteria</taxon>
        <taxon>Pseudomonadati</taxon>
        <taxon>Bacteroidota</taxon>
        <taxon>Bacteroidia</taxon>
        <taxon>Bacteroidales</taxon>
        <taxon>Porphyromonadaceae</taxon>
        <taxon>Sanguibacteroides</taxon>
    </lineage>
</organism>
<dbReference type="CDD" id="cd01310">
    <property type="entry name" value="TatD_DNAse"/>
    <property type="match status" value="1"/>
</dbReference>
<dbReference type="Proteomes" id="UP000031980">
    <property type="component" value="Unassembled WGS sequence"/>
</dbReference>
<dbReference type="Proteomes" id="UP000031937">
    <property type="component" value="Unassembled WGS sequence"/>
</dbReference>
<dbReference type="OrthoDB" id="9810005at2"/>
<evidence type="ECO:0000256" key="3">
    <source>
        <dbReference type="ARBA" id="ARBA00022801"/>
    </source>
</evidence>
<evidence type="ECO:0000313" key="6">
    <source>
        <dbReference type="EMBL" id="KIO45127.1"/>
    </source>
</evidence>
<dbReference type="Gene3D" id="3.20.20.140">
    <property type="entry name" value="Metal-dependent hydrolases"/>
    <property type="match status" value="1"/>
</dbReference>
<feature type="binding site" evidence="4">
    <location>
        <position position="6"/>
    </location>
    <ligand>
        <name>a divalent metal cation</name>
        <dbReference type="ChEBI" id="CHEBI:60240"/>
        <label>1</label>
    </ligand>
</feature>
<keyword evidence="8" id="KW-1185">Reference proteome</keyword>
<dbReference type="EMBL" id="JPIT01000018">
    <property type="protein sequence ID" value="KIO45127.1"/>
    <property type="molecule type" value="Genomic_DNA"/>
</dbReference>
<comment type="similarity">
    <text evidence="1">Belongs to the metallo-dependent hydrolases superfamily. TatD-type hydrolase family.</text>
</comment>
<dbReference type="PANTHER" id="PTHR46124">
    <property type="entry name" value="D-AMINOACYL-TRNA DEACYLASE"/>
    <property type="match status" value="1"/>
</dbReference>
<evidence type="ECO:0000313" key="5">
    <source>
        <dbReference type="EMBL" id="KIO42753.1"/>
    </source>
</evidence>
<dbReference type="Pfam" id="PF01026">
    <property type="entry name" value="TatD_DNase"/>
    <property type="match status" value="1"/>
</dbReference>
<dbReference type="GO" id="GO:0016788">
    <property type="term" value="F:hydrolase activity, acting on ester bonds"/>
    <property type="evidence" value="ECO:0007669"/>
    <property type="project" value="InterPro"/>
</dbReference>
<evidence type="ECO:0000256" key="4">
    <source>
        <dbReference type="PIRSR" id="PIRSR005902-1"/>
    </source>
</evidence>
<feature type="binding site" evidence="4">
    <location>
        <position position="129"/>
    </location>
    <ligand>
        <name>a divalent metal cation</name>
        <dbReference type="ChEBI" id="CHEBI:60240"/>
        <label>2</label>
    </ligand>
</feature>
<proteinExistence type="inferred from homology"/>
<evidence type="ECO:0000313" key="7">
    <source>
        <dbReference type="Proteomes" id="UP000031937"/>
    </source>
</evidence>
<dbReference type="NCBIfam" id="TIGR00010">
    <property type="entry name" value="YchF/TatD family DNA exonuclease"/>
    <property type="match status" value="1"/>
</dbReference>